<dbReference type="RefSeq" id="WP_320421301.1">
    <property type="nucleotide sequence ID" value="NZ_JAXCLA010000001.1"/>
</dbReference>
<gene>
    <name evidence="6" type="ORF">SNE35_02820</name>
</gene>
<dbReference type="EMBL" id="JAXCLA010000001">
    <property type="protein sequence ID" value="MDY0743415.1"/>
    <property type="molecule type" value="Genomic_DNA"/>
</dbReference>
<evidence type="ECO:0000313" key="7">
    <source>
        <dbReference type="Proteomes" id="UP001285263"/>
    </source>
</evidence>
<sequence length="298" mass="32342">MDHLDTLRAFVAIADLQGFAAAARRLGVSPPAITRAIGALEKRLGVVLLLRSTRTVRLSEAGERFLADCRRILADLDEAEAAAADGQARGWLAVTAPQMFGRLHVAPVVLDFLRAQPQVQVRTLFADRVVHLLDEGIDVALRIAHLPDSGLTALPVGALRRVVVASPEYLAAHGEPRTPQDLASHRAIAYAQDGLNPSPWRLRDGQLGHPRIDWITNNNEVSIAAAVAGHGLTRCLIYQAAADLRAGRLRTVLDEHTLPPVPVHLVYPAGRRAPAKVRAFIEFARERLAAEPVLRGEL</sequence>
<keyword evidence="7" id="KW-1185">Reference proteome</keyword>
<comment type="similarity">
    <text evidence="1">Belongs to the LysR transcriptional regulatory family.</text>
</comment>
<proteinExistence type="inferred from homology"/>
<name>A0ABU5DCE4_9BURK</name>
<organism evidence="6 7">
    <name type="scientific">Roseateles agri</name>
    <dbReference type="NCBI Taxonomy" id="3098619"/>
    <lineage>
        <taxon>Bacteria</taxon>
        <taxon>Pseudomonadati</taxon>
        <taxon>Pseudomonadota</taxon>
        <taxon>Betaproteobacteria</taxon>
        <taxon>Burkholderiales</taxon>
        <taxon>Sphaerotilaceae</taxon>
        <taxon>Roseateles</taxon>
    </lineage>
</organism>
<dbReference type="PANTHER" id="PTHR30537:SF5">
    <property type="entry name" value="HTH-TYPE TRANSCRIPTIONAL ACTIVATOR TTDR-RELATED"/>
    <property type="match status" value="1"/>
</dbReference>
<protein>
    <submittedName>
        <fullName evidence="6">LysR family transcriptional regulator</fullName>
    </submittedName>
</protein>
<dbReference type="InterPro" id="IPR036390">
    <property type="entry name" value="WH_DNA-bd_sf"/>
</dbReference>
<dbReference type="PROSITE" id="PS50931">
    <property type="entry name" value="HTH_LYSR"/>
    <property type="match status" value="1"/>
</dbReference>
<dbReference type="SUPFAM" id="SSF53850">
    <property type="entry name" value="Periplasmic binding protein-like II"/>
    <property type="match status" value="1"/>
</dbReference>
<keyword evidence="2" id="KW-0805">Transcription regulation</keyword>
<reference evidence="6 7" key="1">
    <citation type="submission" date="2023-11" db="EMBL/GenBank/DDBJ databases">
        <title>Paucibacter sp. nov., isolated from fresh soil in Korea.</title>
        <authorList>
            <person name="Le N.T.T."/>
        </authorList>
    </citation>
    <scope>NUCLEOTIDE SEQUENCE [LARGE SCALE GENOMIC DNA]</scope>
    <source>
        <strain evidence="6 7">R3-3</strain>
    </source>
</reference>
<dbReference type="InterPro" id="IPR000847">
    <property type="entry name" value="LysR_HTH_N"/>
</dbReference>
<evidence type="ECO:0000256" key="3">
    <source>
        <dbReference type="ARBA" id="ARBA00023125"/>
    </source>
</evidence>
<dbReference type="PRINTS" id="PR00039">
    <property type="entry name" value="HTHLYSR"/>
</dbReference>
<dbReference type="InterPro" id="IPR058163">
    <property type="entry name" value="LysR-type_TF_proteobact-type"/>
</dbReference>
<dbReference type="Pfam" id="PF03466">
    <property type="entry name" value="LysR_substrate"/>
    <property type="match status" value="1"/>
</dbReference>
<dbReference type="CDD" id="cd08471">
    <property type="entry name" value="PBP2_CrgA_like_2"/>
    <property type="match status" value="1"/>
</dbReference>
<accession>A0ABU5DCE4</accession>
<keyword evidence="3" id="KW-0238">DNA-binding</keyword>
<evidence type="ECO:0000313" key="6">
    <source>
        <dbReference type="EMBL" id="MDY0743415.1"/>
    </source>
</evidence>
<dbReference type="Pfam" id="PF00126">
    <property type="entry name" value="HTH_1"/>
    <property type="match status" value="1"/>
</dbReference>
<evidence type="ECO:0000259" key="5">
    <source>
        <dbReference type="PROSITE" id="PS50931"/>
    </source>
</evidence>
<evidence type="ECO:0000256" key="2">
    <source>
        <dbReference type="ARBA" id="ARBA00023015"/>
    </source>
</evidence>
<dbReference type="PANTHER" id="PTHR30537">
    <property type="entry name" value="HTH-TYPE TRANSCRIPTIONAL REGULATOR"/>
    <property type="match status" value="1"/>
</dbReference>
<dbReference type="InterPro" id="IPR005119">
    <property type="entry name" value="LysR_subst-bd"/>
</dbReference>
<keyword evidence="4" id="KW-0804">Transcription</keyword>
<evidence type="ECO:0000256" key="4">
    <source>
        <dbReference type="ARBA" id="ARBA00023163"/>
    </source>
</evidence>
<comment type="caution">
    <text evidence="6">The sequence shown here is derived from an EMBL/GenBank/DDBJ whole genome shotgun (WGS) entry which is preliminary data.</text>
</comment>
<feature type="domain" description="HTH lysR-type" evidence="5">
    <location>
        <begin position="1"/>
        <end position="59"/>
    </location>
</feature>
<dbReference type="Gene3D" id="3.40.190.290">
    <property type="match status" value="1"/>
</dbReference>
<dbReference type="Proteomes" id="UP001285263">
    <property type="component" value="Unassembled WGS sequence"/>
</dbReference>
<dbReference type="Gene3D" id="1.10.10.10">
    <property type="entry name" value="Winged helix-like DNA-binding domain superfamily/Winged helix DNA-binding domain"/>
    <property type="match status" value="1"/>
</dbReference>
<dbReference type="InterPro" id="IPR036388">
    <property type="entry name" value="WH-like_DNA-bd_sf"/>
</dbReference>
<evidence type="ECO:0000256" key="1">
    <source>
        <dbReference type="ARBA" id="ARBA00009437"/>
    </source>
</evidence>
<dbReference type="SUPFAM" id="SSF46785">
    <property type="entry name" value="Winged helix' DNA-binding domain"/>
    <property type="match status" value="1"/>
</dbReference>